<dbReference type="InParanoid" id="A0A0D1Y1J2"/>
<dbReference type="EMBL" id="KN847530">
    <property type="protein sequence ID" value="KIW08936.1"/>
    <property type="molecule type" value="Genomic_DNA"/>
</dbReference>
<dbReference type="AlphaFoldDB" id="A0A0D1Y1J2"/>
<dbReference type="InterPro" id="IPR035899">
    <property type="entry name" value="DBL_dom_sf"/>
</dbReference>
<feature type="compositionally biased region" description="Polar residues" evidence="1">
    <location>
        <begin position="340"/>
        <end position="350"/>
    </location>
</feature>
<name>A0A0D1Y1J2_9PEZI</name>
<gene>
    <name evidence="3" type="ORF">PV09_00852</name>
</gene>
<evidence type="ECO:0000313" key="4">
    <source>
        <dbReference type="Proteomes" id="UP000053259"/>
    </source>
</evidence>
<dbReference type="PANTHER" id="PTHR12673:SF159">
    <property type="entry name" value="LD03170P"/>
    <property type="match status" value="1"/>
</dbReference>
<dbReference type="GeneID" id="27308825"/>
<reference evidence="3 4" key="1">
    <citation type="submission" date="2015-01" db="EMBL/GenBank/DDBJ databases">
        <title>The Genome Sequence of Ochroconis gallopava CBS43764.</title>
        <authorList>
            <consortium name="The Broad Institute Genomics Platform"/>
            <person name="Cuomo C."/>
            <person name="de Hoog S."/>
            <person name="Gorbushina A."/>
            <person name="Stielow B."/>
            <person name="Teixiera M."/>
            <person name="Abouelleil A."/>
            <person name="Chapman S.B."/>
            <person name="Priest M."/>
            <person name="Young S.K."/>
            <person name="Wortman J."/>
            <person name="Nusbaum C."/>
            <person name="Birren B."/>
        </authorList>
    </citation>
    <scope>NUCLEOTIDE SEQUENCE [LARGE SCALE GENOMIC DNA]</scope>
    <source>
        <strain evidence="3 4">CBS 43764</strain>
    </source>
</reference>
<dbReference type="SUPFAM" id="SSF48065">
    <property type="entry name" value="DBL homology domain (DH-domain)"/>
    <property type="match status" value="1"/>
</dbReference>
<proteinExistence type="predicted"/>
<dbReference type="STRING" id="253628.A0A0D1Y1J2"/>
<dbReference type="RefSeq" id="XP_016218805.1">
    <property type="nucleotide sequence ID" value="XM_016353652.1"/>
</dbReference>
<organism evidence="3 4">
    <name type="scientific">Verruconis gallopava</name>
    <dbReference type="NCBI Taxonomy" id="253628"/>
    <lineage>
        <taxon>Eukaryota</taxon>
        <taxon>Fungi</taxon>
        <taxon>Dikarya</taxon>
        <taxon>Ascomycota</taxon>
        <taxon>Pezizomycotina</taxon>
        <taxon>Dothideomycetes</taxon>
        <taxon>Pleosporomycetidae</taxon>
        <taxon>Venturiales</taxon>
        <taxon>Sympoventuriaceae</taxon>
        <taxon>Verruconis</taxon>
    </lineage>
</organism>
<dbReference type="PROSITE" id="PS50010">
    <property type="entry name" value="DH_2"/>
    <property type="match status" value="1"/>
</dbReference>
<dbReference type="Pfam" id="PF00621">
    <property type="entry name" value="RhoGEF"/>
    <property type="match status" value="1"/>
</dbReference>
<feature type="region of interest" description="Disordered" evidence="1">
    <location>
        <begin position="95"/>
        <end position="134"/>
    </location>
</feature>
<dbReference type="SMART" id="SM00325">
    <property type="entry name" value="RhoGEF"/>
    <property type="match status" value="1"/>
</dbReference>
<dbReference type="OrthoDB" id="8059989at2759"/>
<dbReference type="VEuPathDB" id="FungiDB:PV09_00852"/>
<dbReference type="InterPro" id="IPR000219">
    <property type="entry name" value="DH_dom"/>
</dbReference>
<evidence type="ECO:0000313" key="3">
    <source>
        <dbReference type="EMBL" id="KIW08936.1"/>
    </source>
</evidence>
<dbReference type="Proteomes" id="UP000053259">
    <property type="component" value="Unassembled WGS sequence"/>
</dbReference>
<protein>
    <recommendedName>
        <fullName evidence="2">DH domain-containing protein</fullName>
    </recommendedName>
</protein>
<feature type="compositionally biased region" description="Basic and acidic residues" evidence="1">
    <location>
        <begin position="107"/>
        <end position="117"/>
    </location>
</feature>
<evidence type="ECO:0000256" key="1">
    <source>
        <dbReference type="SAM" id="MobiDB-lite"/>
    </source>
</evidence>
<evidence type="ECO:0000259" key="2">
    <source>
        <dbReference type="PROSITE" id="PS50010"/>
    </source>
</evidence>
<dbReference type="GO" id="GO:0005737">
    <property type="term" value="C:cytoplasm"/>
    <property type="evidence" value="ECO:0007669"/>
    <property type="project" value="TreeGrafter"/>
</dbReference>
<dbReference type="PANTHER" id="PTHR12673">
    <property type="entry name" value="FACIOGENITAL DYSPLASIA PROTEIN"/>
    <property type="match status" value="1"/>
</dbReference>
<feature type="domain" description="DH" evidence="2">
    <location>
        <begin position="270"/>
        <end position="528"/>
    </location>
</feature>
<dbReference type="InterPro" id="IPR051092">
    <property type="entry name" value="FYVE_RhoGEF_PH"/>
</dbReference>
<dbReference type="GO" id="GO:0005085">
    <property type="term" value="F:guanyl-nucleotide exchange factor activity"/>
    <property type="evidence" value="ECO:0007669"/>
    <property type="project" value="InterPro"/>
</dbReference>
<dbReference type="Gene3D" id="1.20.900.10">
    <property type="entry name" value="Dbl homology (DH) domain"/>
    <property type="match status" value="1"/>
</dbReference>
<feature type="region of interest" description="Disordered" evidence="1">
    <location>
        <begin position="340"/>
        <end position="367"/>
    </location>
</feature>
<accession>A0A0D1Y1J2</accession>
<feature type="region of interest" description="Disordered" evidence="1">
    <location>
        <begin position="222"/>
        <end position="254"/>
    </location>
</feature>
<dbReference type="HOGENOM" id="CLU_485888_0_0_1"/>
<keyword evidence="4" id="KW-1185">Reference proteome</keyword>
<sequence length="561" mass="63632">MAYVLSLPTRSPWEQAFLEPPCLRSRVSILSQISTETIQHSPQRRQSLSWPLTDDSTRLASSTVLNYIYNFNLSPKRPRTGSTLSTLRDLTFSGVENRENNNNSSRDSIDKPVDEFQKSTTPLPSPEGATCEKERDLASEPFQYTLSGSHEQPVIQSPFKRWLSTLRRRHSLGTFMPDRDPWLDRTSTSRLGHHKASSFSSSIGFLTAVKSANLTLAGTSIAPTSKHGRKPHVNSDNTSISCHGPRASVESNTGSIEPTLDGQAWFRSIQRRNIVDEILSSEESYISDMKAMIHIYFTLLASAPPVSLRRKEMIQKSLSQIIQLHEDLLGELQRVVPSRAESTQRLTLQHQTDESRHTRWHSFDNGQKSGQIPEFRHRFQRSVDLSRSPSPIARSMVMTTNTVHDVAKVFDRFARRFLAYEAYVAHHGIIQEEANITSKFIPSWTAYERGVEALNVSTTSIEHKDACSRKGLTLSDLGIKPIQRICKYPLFFAELCKHTPACDDPIVHAELEKVLSRLQETAEEINYAMDNPQMRHLTESSWLLQDRLVFREGVQLSNFSK</sequence>